<evidence type="ECO:0008006" key="4">
    <source>
        <dbReference type="Google" id="ProtNLM"/>
    </source>
</evidence>
<name>A0A8H3GN24_9AGAM</name>
<feature type="signal peptide" evidence="1">
    <location>
        <begin position="1"/>
        <end position="23"/>
    </location>
</feature>
<evidence type="ECO:0000313" key="2">
    <source>
        <dbReference type="EMBL" id="CAE6457128.1"/>
    </source>
</evidence>
<feature type="chain" id="PRO_5034470070" description="Ricin B lectin domain-containing protein" evidence="1">
    <location>
        <begin position="24"/>
        <end position="164"/>
    </location>
</feature>
<evidence type="ECO:0000256" key="1">
    <source>
        <dbReference type="SAM" id="SignalP"/>
    </source>
</evidence>
<proteinExistence type="predicted"/>
<keyword evidence="1" id="KW-0732">Signal</keyword>
<accession>A0A8H3GN24</accession>
<gene>
    <name evidence="2" type="ORF">RDB_LOCUS141862</name>
</gene>
<reference evidence="2" key="1">
    <citation type="submission" date="2021-01" db="EMBL/GenBank/DDBJ databases">
        <authorList>
            <person name="Kaushik A."/>
        </authorList>
    </citation>
    <scope>NUCLEOTIDE SEQUENCE</scope>
    <source>
        <strain evidence="2">AG3-T5</strain>
    </source>
</reference>
<organism evidence="2 3">
    <name type="scientific">Rhizoctonia solani</name>
    <dbReference type="NCBI Taxonomy" id="456999"/>
    <lineage>
        <taxon>Eukaryota</taxon>
        <taxon>Fungi</taxon>
        <taxon>Dikarya</taxon>
        <taxon>Basidiomycota</taxon>
        <taxon>Agaricomycotina</taxon>
        <taxon>Agaricomycetes</taxon>
        <taxon>Cantharellales</taxon>
        <taxon>Ceratobasidiaceae</taxon>
        <taxon>Rhizoctonia</taxon>
    </lineage>
</organism>
<comment type="caution">
    <text evidence="2">The sequence shown here is derived from an EMBL/GenBank/DDBJ whole genome shotgun (WGS) entry which is preliminary data.</text>
</comment>
<evidence type="ECO:0000313" key="3">
    <source>
        <dbReference type="Proteomes" id="UP000663841"/>
    </source>
</evidence>
<protein>
    <recommendedName>
        <fullName evidence="4">Ricin B lectin domain-containing protein</fullName>
    </recommendedName>
</protein>
<sequence length="164" mass="17631">MPRLSTLFTTLAVLSASLVPVLSLNPGAYRICEIRGLGMCLVQEYGNNQEIQFGYQSGDPRQVWIVDPASPQDITLTNTVFGCQVARGKNAAGKAVPICANSPSVVTVTPASEQSDGVYFIDVPGNDLSRMAHDLPNNILNATFVQRNSGSLDTFVHFAFIPTN</sequence>
<dbReference type="EMBL" id="CAJMWW010000203">
    <property type="protein sequence ID" value="CAE6457128.1"/>
    <property type="molecule type" value="Genomic_DNA"/>
</dbReference>
<dbReference type="AlphaFoldDB" id="A0A8H3GN24"/>
<dbReference type="Proteomes" id="UP000663841">
    <property type="component" value="Unassembled WGS sequence"/>
</dbReference>